<dbReference type="SUPFAM" id="SSF57501">
    <property type="entry name" value="Cystine-knot cytokines"/>
    <property type="match status" value="1"/>
</dbReference>
<dbReference type="InterPro" id="IPR029034">
    <property type="entry name" value="Cystine-knot_cytokine"/>
</dbReference>
<accession>A0AA35P8Y8</accession>
<dbReference type="InterPro" id="IPR017948">
    <property type="entry name" value="TGFb_CS"/>
</dbReference>
<evidence type="ECO:0000256" key="3">
    <source>
        <dbReference type="ARBA" id="ARBA00022514"/>
    </source>
</evidence>
<feature type="region of interest" description="Disordered" evidence="12">
    <location>
        <begin position="378"/>
        <end position="402"/>
    </location>
</feature>
<evidence type="ECO:0000256" key="11">
    <source>
        <dbReference type="RuleBase" id="RU000354"/>
    </source>
</evidence>
<comment type="similarity">
    <text evidence="2 11">Belongs to the TGF-beta family.</text>
</comment>
<dbReference type="PROSITE" id="PS51362">
    <property type="entry name" value="TGF_BETA_2"/>
    <property type="match status" value="1"/>
</dbReference>
<organism evidence="15 16">
    <name type="scientific">Podarcis lilfordi</name>
    <name type="common">Lilford's wall lizard</name>
    <dbReference type="NCBI Taxonomy" id="74358"/>
    <lineage>
        <taxon>Eukaryota</taxon>
        <taxon>Metazoa</taxon>
        <taxon>Chordata</taxon>
        <taxon>Craniata</taxon>
        <taxon>Vertebrata</taxon>
        <taxon>Euteleostomi</taxon>
        <taxon>Lepidosauria</taxon>
        <taxon>Squamata</taxon>
        <taxon>Bifurcata</taxon>
        <taxon>Unidentata</taxon>
        <taxon>Episquamata</taxon>
        <taxon>Laterata</taxon>
        <taxon>Lacertibaenia</taxon>
        <taxon>Lacertidae</taxon>
        <taxon>Podarcis</taxon>
    </lineage>
</organism>
<dbReference type="FunFam" id="2.10.90.10:FF:000003">
    <property type="entry name" value="Bone morphogenetic protein 5"/>
    <property type="match status" value="1"/>
</dbReference>
<dbReference type="GO" id="GO:0005615">
    <property type="term" value="C:extracellular space"/>
    <property type="evidence" value="ECO:0007669"/>
    <property type="project" value="UniProtKB-KW"/>
</dbReference>
<dbReference type="GO" id="GO:0001503">
    <property type="term" value="P:ossification"/>
    <property type="evidence" value="ECO:0007669"/>
    <property type="project" value="UniProtKB-KW"/>
</dbReference>
<dbReference type="GO" id="GO:0030509">
    <property type="term" value="P:BMP signaling pathway"/>
    <property type="evidence" value="ECO:0007669"/>
    <property type="project" value="TreeGrafter"/>
</dbReference>
<evidence type="ECO:0000256" key="5">
    <source>
        <dbReference type="ARBA" id="ARBA00022729"/>
    </source>
</evidence>
<name>A0AA35P8Y8_9SAUR</name>
<dbReference type="Gene3D" id="2.10.90.10">
    <property type="entry name" value="Cystine-knot cytokines"/>
    <property type="match status" value="1"/>
</dbReference>
<dbReference type="Proteomes" id="UP001178461">
    <property type="component" value="Chromosome 7"/>
</dbReference>
<evidence type="ECO:0000256" key="2">
    <source>
        <dbReference type="ARBA" id="ARBA00006656"/>
    </source>
</evidence>
<dbReference type="Gene3D" id="2.60.120.970">
    <property type="match status" value="1"/>
</dbReference>
<dbReference type="Pfam" id="PF00019">
    <property type="entry name" value="TGF_beta"/>
    <property type="match status" value="1"/>
</dbReference>
<dbReference type="PROSITE" id="PS00250">
    <property type="entry name" value="TGF_BETA_1"/>
    <property type="match status" value="1"/>
</dbReference>
<dbReference type="EMBL" id="OX395132">
    <property type="protein sequence ID" value="CAI5780026.1"/>
    <property type="molecule type" value="Genomic_DNA"/>
</dbReference>
<gene>
    <name evidence="15" type="ORF">PODLI_1B002415</name>
</gene>
<evidence type="ECO:0000256" key="4">
    <source>
        <dbReference type="ARBA" id="ARBA00022525"/>
    </source>
</evidence>
<evidence type="ECO:0000256" key="12">
    <source>
        <dbReference type="SAM" id="MobiDB-lite"/>
    </source>
</evidence>
<keyword evidence="5 13" id="KW-0732">Signal</keyword>
<keyword evidence="16" id="KW-1185">Reference proteome</keyword>
<feature type="chain" id="PRO_5041385008" evidence="13">
    <location>
        <begin position="21"/>
        <end position="517"/>
    </location>
</feature>
<evidence type="ECO:0000256" key="8">
    <source>
        <dbReference type="ARBA" id="ARBA00023157"/>
    </source>
</evidence>
<evidence type="ECO:0000256" key="1">
    <source>
        <dbReference type="ARBA" id="ARBA00004613"/>
    </source>
</evidence>
<feature type="signal peptide" evidence="13">
    <location>
        <begin position="1"/>
        <end position="20"/>
    </location>
</feature>
<feature type="compositionally biased region" description="Polar residues" evidence="12">
    <location>
        <begin position="393"/>
        <end position="402"/>
    </location>
</feature>
<dbReference type="InterPro" id="IPR001839">
    <property type="entry name" value="TGF-b_C"/>
</dbReference>
<feature type="compositionally biased region" description="Gly residues" evidence="12">
    <location>
        <begin position="192"/>
        <end position="201"/>
    </location>
</feature>
<keyword evidence="7 11" id="KW-0339">Growth factor</keyword>
<feature type="region of interest" description="Disordered" evidence="12">
    <location>
        <begin position="149"/>
        <end position="206"/>
    </location>
</feature>
<evidence type="ECO:0000256" key="6">
    <source>
        <dbReference type="ARBA" id="ARBA00022855"/>
    </source>
</evidence>
<dbReference type="InterPro" id="IPR001111">
    <property type="entry name" value="TGF-b_propeptide"/>
</dbReference>
<evidence type="ECO:0000256" key="10">
    <source>
        <dbReference type="ARBA" id="ARBA00023188"/>
    </source>
</evidence>
<keyword evidence="10" id="KW-0891">Chondrogenesis</keyword>
<dbReference type="GO" id="GO:0051216">
    <property type="term" value="P:cartilage development"/>
    <property type="evidence" value="ECO:0007669"/>
    <property type="project" value="UniProtKB-KW"/>
</dbReference>
<feature type="region of interest" description="Disordered" evidence="12">
    <location>
        <begin position="88"/>
        <end position="137"/>
    </location>
</feature>
<dbReference type="CDD" id="cd19396">
    <property type="entry name" value="TGF_beta_BMP6"/>
    <property type="match status" value="1"/>
</dbReference>
<protein>
    <submittedName>
        <fullName evidence="15">Morphogenetic 6</fullName>
    </submittedName>
</protein>
<feature type="region of interest" description="Disordered" evidence="12">
    <location>
        <begin position="38"/>
        <end position="65"/>
    </location>
</feature>
<evidence type="ECO:0000313" key="15">
    <source>
        <dbReference type="EMBL" id="CAI5780026.1"/>
    </source>
</evidence>
<reference evidence="15" key="1">
    <citation type="submission" date="2022-12" db="EMBL/GenBank/DDBJ databases">
        <authorList>
            <person name="Alioto T."/>
            <person name="Alioto T."/>
            <person name="Gomez Garrido J."/>
        </authorList>
    </citation>
    <scope>NUCLEOTIDE SEQUENCE</scope>
</reference>
<feature type="compositionally biased region" description="Acidic residues" evidence="12">
    <location>
        <begin position="150"/>
        <end position="159"/>
    </location>
</feature>
<proteinExistence type="inferred from homology"/>
<evidence type="ECO:0000256" key="13">
    <source>
        <dbReference type="SAM" id="SignalP"/>
    </source>
</evidence>
<sequence>MPPRLRWLWWWALVCSSGCCSPPPALPLPPVAGALLAGGGEGASRSQEQPQAPVSTSSSSSSPAAGFLYRRLKSHEKREMQKEILSVLGLPHRPRPAHGLARQDEQGAAPLPPTHHQRRQQQQQQQLVPPPGRLNSAPLFMLDLYNTLSSEEEEDEEGTQEQQQQQQRTSGREPPTAHPLQRKTLLSHHPGSSGGGGGGGSPALATSQDSAFLSDADMVMSFVNLVEYDKEFTPYQRHHKEFKFNLSRIPEGEAVTAAEFRIYKDCVFGGFKNQTFLISIYQVLKEHQNRDSDLFLLDTRAVWASEEGWLEFDITATSNMWVINPQHNLGLQMSVVTRDGLGINPREAGLIGRDGPYDKQPFMVAFFKVSEVHVRTARSASNRRREQSRNRSTQPQDVSRVSSITDYNSSDLKTACRKHELYVSFQDLGWQDWIIAPKGYPANYCDGECSFPLNAHMNATNHAIVQTLVHLMNPENVPKPCCAPTKLNAISVLYFDDNSNVILKKYRNMVVRACGCH</sequence>
<keyword evidence="9" id="KW-0325">Glycoprotein</keyword>
<dbReference type="AlphaFoldDB" id="A0AA35P8Y8"/>
<keyword evidence="4" id="KW-0964">Secreted</keyword>
<dbReference type="Pfam" id="PF00688">
    <property type="entry name" value="TGFb_propeptide"/>
    <property type="match status" value="1"/>
</dbReference>
<dbReference type="GO" id="GO:0005125">
    <property type="term" value="F:cytokine activity"/>
    <property type="evidence" value="ECO:0007669"/>
    <property type="project" value="UniProtKB-KW"/>
</dbReference>
<dbReference type="GO" id="GO:0008083">
    <property type="term" value="F:growth factor activity"/>
    <property type="evidence" value="ECO:0007669"/>
    <property type="project" value="UniProtKB-KW"/>
</dbReference>
<keyword evidence="6" id="KW-0892">Osteogenesis</keyword>
<dbReference type="SMART" id="SM00204">
    <property type="entry name" value="TGFB"/>
    <property type="match status" value="1"/>
</dbReference>
<keyword evidence="3" id="KW-0202">Cytokine</keyword>
<evidence type="ECO:0000259" key="14">
    <source>
        <dbReference type="PROSITE" id="PS51362"/>
    </source>
</evidence>
<dbReference type="PANTHER" id="PTHR11848:SF137">
    <property type="entry name" value="BONE MORPHOGENETIC PROTEIN 6"/>
    <property type="match status" value="1"/>
</dbReference>
<feature type="compositionally biased region" description="Polar residues" evidence="12">
    <location>
        <begin position="45"/>
        <end position="54"/>
    </location>
</feature>
<evidence type="ECO:0000313" key="16">
    <source>
        <dbReference type="Proteomes" id="UP001178461"/>
    </source>
</evidence>
<comment type="subcellular location">
    <subcellularLocation>
        <location evidence="1">Secreted</location>
    </subcellularLocation>
</comment>
<keyword evidence="8" id="KW-1015">Disulfide bond</keyword>
<dbReference type="InterPro" id="IPR015615">
    <property type="entry name" value="TGF-beta-rel"/>
</dbReference>
<evidence type="ECO:0000256" key="9">
    <source>
        <dbReference type="ARBA" id="ARBA00023180"/>
    </source>
</evidence>
<feature type="domain" description="TGF-beta family profile" evidence="14">
    <location>
        <begin position="398"/>
        <end position="517"/>
    </location>
</feature>
<dbReference type="PANTHER" id="PTHR11848">
    <property type="entry name" value="TGF-BETA FAMILY"/>
    <property type="match status" value="1"/>
</dbReference>
<evidence type="ECO:0000256" key="7">
    <source>
        <dbReference type="ARBA" id="ARBA00023030"/>
    </source>
</evidence>